<gene>
    <name evidence="1" type="ORF">NBR_LOCUS18200</name>
</gene>
<evidence type="ECO:0000313" key="1">
    <source>
        <dbReference type="EMBL" id="VDL81921.1"/>
    </source>
</evidence>
<dbReference type="PANTHER" id="PTHR46060:SF3">
    <property type="entry name" value="PROTEIN GVQW3"/>
    <property type="match status" value="1"/>
</dbReference>
<dbReference type="InterPro" id="IPR036397">
    <property type="entry name" value="RNaseH_sf"/>
</dbReference>
<dbReference type="Gene3D" id="3.30.420.10">
    <property type="entry name" value="Ribonuclease H-like superfamily/Ribonuclease H"/>
    <property type="match status" value="1"/>
</dbReference>
<protein>
    <submittedName>
        <fullName evidence="3">Mariner Mos1 transposase</fullName>
    </submittedName>
</protein>
<reference evidence="1 2" key="2">
    <citation type="submission" date="2018-11" db="EMBL/GenBank/DDBJ databases">
        <authorList>
            <consortium name="Pathogen Informatics"/>
        </authorList>
    </citation>
    <scope>NUCLEOTIDE SEQUENCE [LARGE SCALE GENOMIC DNA]</scope>
</reference>
<proteinExistence type="predicted"/>
<dbReference type="WBParaSite" id="NBR_0001819901-mRNA-1">
    <property type="protein sequence ID" value="NBR_0001819901-mRNA-1"/>
    <property type="gene ID" value="NBR_0001819901"/>
</dbReference>
<evidence type="ECO:0000313" key="2">
    <source>
        <dbReference type="Proteomes" id="UP000271162"/>
    </source>
</evidence>
<reference evidence="3" key="1">
    <citation type="submission" date="2017-02" db="UniProtKB">
        <authorList>
            <consortium name="WormBaseParasite"/>
        </authorList>
    </citation>
    <scope>IDENTIFICATION</scope>
</reference>
<dbReference type="EMBL" id="UYSL01023248">
    <property type="protein sequence ID" value="VDL81921.1"/>
    <property type="molecule type" value="Genomic_DNA"/>
</dbReference>
<name>A0A0N4YM28_NIPBR</name>
<dbReference type="InterPro" id="IPR052709">
    <property type="entry name" value="Transposase-MT_Hybrid"/>
</dbReference>
<dbReference type="Proteomes" id="UP000271162">
    <property type="component" value="Unassembled WGS sequence"/>
</dbReference>
<organism evidence="3">
    <name type="scientific">Nippostrongylus brasiliensis</name>
    <name type="common">Rat hookworm</name>
    <dbReference type="NCBI Taxonomy" id="27835"/>
    <lineage>
        <taxon>Eukaryota</taxon>
        <taxon>Metazoa</taxon>
        <taxon>Ecdysozoa</taxon>
        <taxon>Nematoda</taxon>
        <taxon>Chromadorea</taxon>
        <taxon>Rhabditida</taxon>
        <taxon>Rhabditina</taxon>
        <taxon>Rhabditomorpha</taxon>
        <taxon>Strongyloidea</taxon>
        <taxon>Heligmosomidae</taxon>
        <taxon>Nippostrongylus</taxon>
    </lineage>
</organism>
<dbReference type="AlphaFoldDB" id="A0A0N4YM28"/>
<dbReference type="OMA" id="WINSWPR"/>
<dbReference type="STRING" id="27835.A0A0N4YM28"/>
<dbReference type="GO" id="GO:0003676">
    <property type="term" value="F:nucleic acid binding"/>
    <property type="evidence" value="ECO:0007669"/>
    <property type="project" value="InterPro"/>
</dbReference>
<evidence type="ECO:0000313" key="3">
    <source>
        <dbReference type="WBParaSite" id="NBR_0001819901-mRNA-1"/>
    </source>
</evidence>
<dbReference type="PANTHER" id="PTHR46060">
    <property type="entry name" value="MARINER MOS1 TRANSPOSASE-LIKE PROTEIN"/>
    <property type="match status" value="1"/>
</dbReference>
<sequence length="134" mass="15992">MAMMGSVTIVNEIEEVDQRHAFIRPQRFKRLILFDNATPHRVKVTTQKLAQLGYVREPHPPYSSDISPCDYHFFFSLQDLLARRDGRSQADFERHPNQWINSWPRQFWKDGIRKLAERWQQVIDLNGEYIPQHS</sequence>
<keyword evidence="2" id="KW-1185">Reference proteome</keyword>
<accession>A0A0N4YM28</accession>